<comment type="caution">
    <text evidence="1">The sequence shown here is derived from an EMBL/GenBank/DDBJ whole genome shotgun (WGS) entry which is preliminary data.</text>
</comment>
<sequence>MAVPALMRPIHVLKWATWDGAYSKQWAERTAIHQELAVVKRFAATFAVYDRFPFRAEVEVVPRSITGRVTHFTVRDERFHLTTLIYFFGALKSREAKSKSRGIFENLPNRTHPVPGFWGNTALYEDSLTTVLIEGFCQAESQDSAFGLEERIIAYSAAWNLSATYGRSHISGRHV</sequence>
<evidence type="ECO:0000313" key="2">
    <source>
        <dbReference type="Proteomes" id="UP001605036"/>
    </source>
</evidence>
<name>A0ABD1YNN0_9MARC</name>
<reference evidence="1 2" key="1">
    <citation type="submission" date="2024-09" db="EMBL/GenBank/DDBJ databases">
        <title>Chromosome-scale assembly of Riccia fluitans.</title>
        <authorList>
            <person name="Paukszto L."/>
            <person name="Sawicki J."/>
            <person name="Karawczyk K."/>
            <person name="Piernik-Szablinska J."/>
            <person name="Szczecinska M."/>
            <person name="Mazdziarz M."/>
        </authorList>
    </citation>
    <scope>NUCLEOTIDE SEQUENCE [LARGE SCALE GENOMIC DNA]</scope>
    <source>
        <strain evidence="1">Rf_01</strain>
        <tissue evidence="1">Aerial parts of the thallus</tissue>
    </source>
</reference>
<dbReference type="EMBL" id="JBHFFA010000004">
    <property type="protein sequence ID" value="KAL2632095.1"/>
    <property type="molecule type" value="Genomic_DNA"/>
</dbReference>
<evidence type="ECO:0000313" key="1">
    <source>
        <dbReference type="EMBL" id="KAL2632095.1"/>
    </source>
</evidence>
<accession>A0ABD1YNN0</accession>
<dbReference type="Proteomes" id="UP001605036">
    <property type="component" value="Unassembled WGS sequence"/>
</dbReference>
<proteinExistence type="predicted"/>
<dbReference type="AlphaFoldDB" id="A0ABD1YNN0"/>
<keyword evidence="2" id="KW-1185">Reference proteome</keyword>
<protein>
    <submittedName>
        <fullName evidence="1">Uncharacterized protein</fullName>
    </submittedName>
</protein>
<organism evidence="1 2">
    <name type="scientific">Riccia fluitans</name>
    <dbReference type="NCBI Taxonomy" id="41844"/>
    <lineage>
        <taxon>Eukaryota</taxon>
        <taxon>Viridiplantae</taxon>
        <taxon>Streptophyta</taxon>
        <taxon>Embryophyta</taxon>
        <taxon>Marchantiophyta</taxon>
        <taxon>Marchantiopsida</taxon>
        <taxon>Marchantiidae</taxon>
        <taxon>Marchantiales</taxon>
        <taxon>Ricciaceae</taxon>
        <taxon>Riccia</taxon>
    </lineage>
</organism>
<gene>
    <name evidence="1" type="ORF">R1flu_016781</name>
</gene>